<comment type="similarity">
    <text evidence="2">Belongs to the AP endonuclease 2 family.</text>
</comment>
<dbReference type="Pfam" id="PF01261">
    <property type="entry name" value="AP_endonuc_2"/>
    <property type="match status" value="1"/>
</dbReference>
<keyword evidence="6" id="KW-0862">Zinc</keyword>
<dbReference type="GO" id="GO:0003677">
    <property type="term" value="F:DNA binding"/>
    <property type="evidence" value="ECO:0007669"/>
    <property type="project" value="InterPro"/>
</dbReference>
<evidence type="ECO:0000259" key="8">
    <source>
        <dbReference type="Pfam" id="PF01261"/>
    </source>
</evidence>
<organism evidence="9">
    <name type="scientific">viral metagenome</name>
    <dbReference type="NCBI Taxonomy" id="1070528"/>
    <lineage>
        <taxon>unclassified sequences</taxon>
        <taxon>metagenomes</taxon>
        <taxon>organismal metagenomes</taxon>
    </lineage>
</organism>
<keyword evidence="5" id="KW-0378">Hydrolase</keyword>
<dbReference type="AlphaFoldDB" id="A0A6C0DI02"/>
<evidence type="ECO:0000256" key="2">
    <source>
        <dbReference type="ARBA" id="ARBA00005340"/>
    </source>
</evidence>
<feature type="domain" description="Xylose isomerase-like TIM barrel" evidence="8">
    <location>
        <begin position="278"/>
        <end position="470"/>
    </location>
</feature>
<evidence type="ECO:0000256" key="6">
    <source>
        <dbReference type="ARBA" id="ARBA00022833"/>
    </source>
</evidence>
<evidence type="ECO:0000256" key="4">
    <source>
        <dbReference type="ARBA" id="ARBA00022763"/>
    </source>
</evidence>
<dbReference type="PANTHER" id="PTHR21445">
    <property type="entry name" value="ENDONUCLEASE IV ENDODEOXYRIBONUCLEASE IV"/>
    <property type="match status" value="1"/>
</dbReference>
<sequence length="484" mass="53455">MSVRVRHIIKTAPSDALKELQKLLPKSSSSGAKPPLEPPTLTTHRYPAALLSVFPKEERYSLLGCVTEDLLRLPVTDITVDALWTAVQNWYPGVETKAKDKLVVSETTKPYLQHVRNTRAALDVVTKGPLTFDTVVAFDSVEGHPDAQTPTQIFEVKTTGMLEDNWKQFLFQVFAYAALDLTATDVYLVLPLQETVWHYNVSTWTNRVAYRDLFNHLAKRQLNPDADKSVLPGQALATLHGIGSHMPKLKTLTDTVKSLPPSVPSQIFLSGPMNSKVTAKEEDVAAAKGLLTESQPLFVHSPYMINLCSDPAVKDDYSTGLLIKYLQIAVPLGSKGVVVHVGKSTSQDLKIAMDNMRTNLLRAIPYATETCPILLETPAGQGTEVLTDFDEFLDFVTSFKDPRLRICVDTCHVFATGYEPKDYAEGILARRPDLLTLVHFNDSSTPCGSCVDRHAFIGTGDIGLKKLTEVAELCTKYKVPMVIE</sequence>
<dbReference type="Gene3D" id="3.20.20.150">
    <property type="entry name" value="Divalent-metal-dependent TIM barrel enzymes"/>
    <property type="match status" value="1"/>
</dbReference>
<dbReference type="GO" id="GO:0006284">
    <property type="term" value="P:base-excision repair"/>
    <property type="evidence" value="ECO:0007669"/>
    <property type="project" value="TreeGrafter"/>
</dbReference>
<protein>
    <recommendedName>
        <fullName evidence="8">Xylose isomerase-like TIM barrel domain-containing protein</fullName>
    </recommendedName>
</protein>
<dbReference type="InterPro" id="IPR001719">
    <property type="entry name" value="AP_endonuc_2"/>
</dbReference>
<keyword evidence="7" id="KW-0234">DNA repair</keyword>
<dbReference type="EMBL" id="MN739613">
    <property type="protein sequence ID" value="QHT15874.1"/>
    <property type="molecule type" value="Genomic_DNA"/>
</dbReference>
<evidence type="ECO:0000313" key="9">
    <source>
        <dbReference type="EMBL" id="QHT15874.1"/>
    </source>
</evidence>
<dbReference type="PROSITE" id="PS51432">
    <property type="entry name" value="AP_NUCLEASE_F2_4"/>
    <property type="match status" value="1"/>
</dbReference>
<dbReference type="SMART" id="SM00518">
    <property type="entry name" value="AP2Ec"/>
    <property type="match status" value="1"/>
</dbReference>
<keyword evidence="4" id="KW-0227">DNA damage</keyword>
<dbReference type="SUPFAM" id="SSF51658">
    <property type="entry name" value="Xylose isomerase-like"/>
    <property type="match status" value="1"/>
</dbReference>
<name>A0A6C0DI02_9ZZZZ</name>
<dbReference type="InterPro" id="IPR013022">
    <property type="entry name" value="Xyl_isomerase-like_TIM-brl"/>
</dbReference>
<reference evidence="9" key="1">
    <citation type="journal article" date="2020" name="Nature">
        <title>Giant virus diversity and host interactions through global metagenomics.</title>
        <authorList>
            <person name="Schulz F."/>
            <person name="Roux S."/>
            <person name="Paez-Espino D."/>
            <person name="Jungbluth S."/>
            <person name="Walsh D.A."/>
            <person name="Denef V.J."/>
            <person name="McMahon K.D."/>
            <person name="Konstantinidis K.T."/>
            <person name="Eloe-Fadrosh E.A."/>
            <person name="Kyrpides N.C."/>
            <person name="Woyke T."/>
        </authorList>
    </citation>
    <scope>NUCLEOTIDE SEQUENCE</scope>
    <source>
        <strain evidence="9">GVMAG-M-3300023174-176</strain>
    </source>
</reference>
<evidence type="ECO:0000256" key="5">
    <source>
        <dbReference type="ARBA" id="ARBA00022801"/>
    </source>
</evidence>
<comment type="cofactor">
    <cofactor evidence="1">
        <name>Zn(2+)</name>
        <dbReference type="ChEBI" id="CHEBI:29105"/>
    </cofactor>
</comment>
<evidence type="ECO:0000256" key="3">
    <source>
        <dbReference type="ARBA" id="ARBA00022723"/>
    </source>
</evidence>
<dbReference type="InterPro" id="IPR018246">
    <property type="entry name" value="AP_endonuc_F2_Zn_BS"/>
</dbReference>
<keyword evidence="3" id="KW-0479">Metal-binding</keyword>
<proteinExistence type="inferred from homology"/>
<evidence type="ECO:0000256" key="7">
    <source>
        <dbReference type="ARBA" id="ARBA00023204"/>
    </source>
</evidence>
<dbReference type="PROSITE" id="PS00730">
    <property type="entry name" value="AP_NUCLEASE_F2_2"/>
    <property type="match status" value="1"/>
</dbReference>
<dbReference type="GO" id="GO:0008081">
    <property type="term" value="F:phosphoric diester hydrolase activity"/>
    <property type="evidence" value="ECO:0007669"/>
    <property type="project" value="TreeGrafter"/>
</dbReference>
<dbReference type="GO" id="GO:0008270">
    <property type="term" value="F:zinc ion binding"/>
    <property type="evidence" value="ECO:0007669"/>
    <property type="project" value="InterPro"/>
</dbReference>
<dbReference type="PROSITE" id="PS00731">
    <property type="entry name" value="AP_NUCLEASE_F2_3"/>
    <property type="match status" value="1"/>
</dbReference>
<dbReference type="PANTHER" id="PTHR21445:SF0">
    <property type="entry name" value="APURINIC-APYRIMIDINIC ENDONUCLEASE"/>
    <property type="match status" value="1"/>
</dbReference>
<accession>A0A6C0DI02</accession>
<dbReference type="InterPro" id="IPR036237">
    <property type="entry name" value="Xyl_isomerase-like_sf"/>
</dbReference>
<evidence type="ECO:0000256" key="1">
    <source>
        <dbReference type="ARBA" id="ARBA00001947"/>
    </source>
</evidence>
<dbReference type="GO" id="GO:0003906">
    <property type="term" value="F:DNA-(apurinic or apyrimidinic site) endonuclease activity"/>
    <property type="evidence" value="ECO:0007669"/>
    <property type="project" value="TreeGrafter"/>
</dbReference>